<comment type="cofactor">
    <cofactor evidence="1">
        <name>Mg(2+)</name>
        <dbReference type="ChEBI" id="CHEBI:18420"/>
    </cofactor>
</comment>
<dbReference type="OrthoDB" id="9176779at2"/>
<evidence type="ECO:0000313" key="11">
    <source>
        <dbReference type="EMBL" id="CDH47768.1"/>
    </source>
</evidence>
<dbReference type="EC" id="3.1.4.52" evidence="2"/>
<feature type="domain" description="GGDEF" evidence="10">
    <location>
        <begin position="379"/>
        <end position="512"/>
    </location>
</feature>
<dbReference type="InterPro" id="IPR000160">
    <property type="entry name" value="GGDEF_dom"/>
</dbReference>
<keyword evidence="3" id="KW-0973">c-di-GMP</keyword>
<dbReference type="PROSITE" id="PS50887">
    <property type="entry name" value="GGDEF"/>
    <property type="match status" value="1"/>
</dbReference>
<dbReference type="Pfam" id="PF00563">
    <property type="entry name" value="EAL"/>
    <property type="match status" value="1"/>
</dbReference>
<dbReference type="InterPro" id="IPR000700">
    <property type="entry name" value="PAS-assoc_C"/>
</dbReference>
<dbReference type="NCBIfam" id="TIGR00254">
    <property type="entry name" value="GGDEF"/>
    <property type="match status" value="1"/>
</dbReference>
<dbReference type="NCBIfam" id="TIGR00229">
    <property type="entry name" value="sensory_box"/>
    <property type="match status" value="2"/>
</dbReference>
<feature type="transmembrane region" description="Helical" evidence="6">
    <location>
        <begin position="6"/>
        <end position="27"/>
    </location>
</feature>
<reference evidence="11 12" key="1">
    <citation type="journal article" date="2014" name="ISME J.">
        <title>Candidatus Competibacter-lineage genomes retrieved from metagenomes reveal functional metabolic diversity.</title>
        <authorList>
            <person name="McIlroy S.J."/>
            <person name="Albertsen M."/>
            <person name="Andresen E.K."/>
            <person name="Saunders A.M."/>
            <person name="Kristiansen R."/>
            <person name="Stokholm-Bjerregaard M."/>
            <person name="Nielsen K.L."/>
            <person name="Nielsen P.H."/>
        </authorList>
    </citation>
    <scope>NUCLEOTIDE SEQUENCE [LARGE SCALE GENOMIC DNA]</scope>
    <source>
        <strain evidence="11 12">Run_B_J11</strain>
    </source>
</reference>
<dbReference type="SMART" id="SM00052">
    <property type="entry name" value="EAL"/>
    <property type="match status" value="1"/>
</dbReference>
<dbReference type="FunFam" id="3.30.450.20:FF:000099">
    <property type="entry name" value="Sensory box sensor histidine kinase"/>
    <property type="match status" value="1"/>
</dbReference>
<dbReference type="InterPro" id="IPR001610">
    <property type="entry name" value="PAC"/>
</dbReference>
<gene>
    <name evidence="11" type="ORF">BN874_950001</name>
</gene>
<dbReference type="InterPro" id="IPR001633">
    <property type="entry name" value="EAL_dom"/>
</dbReference>
<protein>
    <recommendedName>
        <fullName evidence="2">cyclic-guanylate-specific phosphodiesterase</fullName>
        <ecNumber evidence="2">3.1.4.52</ecNumber>
    </recommendedName>
</protein>
<dbReference type="SMART" id="SM00086">
    <property type="entry name" value="PAC"/>
    <property type="match status" value="2"/>
</dbReference>
<accession>A0A7U7GGL7</accession>
<dbReference type="InterPro" id="IPR035919">
    <property type="entry name" value="EAL_sf"/>
</dbReference>
<dbReference type="Gene3D" id="3.30.450.20">
    <property type="entry name" value="PAS domain"/>
    <property type="match status" value="2"/>
</dbReference>
<evidence type="ECO:0000259" key="8">
    <source>
        <dbReference type="PROSITE" id="PS50113"/>
    </source>
</evidence>
<dbReference type="FunFam" id="3.30.70.270:FF:000001">
    <property type="entry name" value="Diguanylate cyclase domain protein"/>
    <property type="match status" value="1"/>
</dbReference>
<keyword evidence="6" id="KW-0472">Membrane</keyword>
<dbReference type="EMBL" id="CBTK010000315">
    <property type="protein sequence ID" value="CDH47768.1"/>
    <property type="molecule type" value="Genomic_DNA"/>
</dbReference>
<dbReference type="PANTHER" id="PTHR44757:SF2">
    <property type="entry name" value="BIOFILM ARCHITECTURE MAINTENANCE PROTEIN MBAA"/>
    <property type="match status" value="1"/>
</dbReference>
<feature type="coiled-coil region" evidence="5">
    <location>
        <begin position="58"/>
        <end position="95"/>
    </location>
</feature>
<dbReference type="RefSeq" id="WP_051498194.1">
    <property type="nucleotide sequence ID" value="NZ_CBTK010000315.1"/>
</dbReference>
<feature type="domain" description="PAS" evidence="7">
    <location>
        <begin position="248"/>
        <end position="291"/>
    </location>
</feature>
<dbReference type="GO" id="GO:0071111">
    <property type="term" value="F:cyclic-guanylate-specific phosphodiesterase activity"/>
    <property type="evidence" value="ECO:0007669"/>
    <property type="project" value="UniProtKB-EC"/>
</dbReference>
<dbReference type="InterPro" id="IPR052155">
    <property type="entry name" value="Biofilm_reg_signaling"/>
</dbReference>
<dbReference type="CDD" id="cd01949">
    <property type="entry name" value="GGDEF"/>
    <property type="match status" value="1"/>
</dbReference>
<organism evidence="11 12">
    <name type="scientific">Candidatus Contendobacter odensis Run_B_J11</name>
    <dbReference type="NCBI Taxonomy" id="1400861"/>
    <lineage>
        <taxon>Bacteria</taxon>
        <taxon>Pseudomonadati</taxon>
        <taxon>Pseudomonadota</taxon>
        <taxon>Gammaproteobacteria</taxon>
        <taxon>Candidatus Competibacteraceae</taxon>
        <taxon>Candidatus Contendibacter</taxon>
    </lineage>
</organism>
<evidence type="ECO:0000259" key="7">
    <source>
        <dbReference type="PROSITE" id="PS50112"/>
    </source>
</evidence>
<dbReference type="InterPro" id="IPR043128">
    <property type="entry name" value="Rev_trsase/Diguanyl_cyclase"/>
</dbReference>
<evidence type="ECO:0000256" key="5">
    <source>
        <dbReference type="SAM" id="Coils"/>
    </source>
</evidence>
<dbReference type="Gene3D" id="3.20.20.450">
    <property type="entry name" value="EAL domain"/>
    <property type="match status" value="1"/>
</dbReference>
<dbReference type="InterPro" id="IPR029787">
    <property type="entry name" value="Nucleotide_cyclase"/>
</dbReference>
<dbReference type="Gene3D" id="3.30.70.270">
    <property type="match status" value="1"/>
</dbReference>
<feature type="domain" description="PAS" evidence="7">
    <location>
        <begin position="95"/>
        <end position="165"/>
    </location>
</feature>
<dbReference type="SUPFAM" id="SSF141868">
    <property type="entry name" value="EAL domain-like"/>
    <property type="match status" value="1"/>
</dbReference>
<comment type="caution">
    <text evidence="11">The sequence shown here is derived from an EMBL/GenBank/DDBJ whole genome shotgun (WGS) entry which is preliminary data.</text>
</comment>
<evidence type="ECO:0000313" key="12">
    <source>
        <dbReference type="Proteomes" id="UP000019184"/>
    </source>
</evidence>
<dbReference type="AlphaFoldDB" id="A0A7U7GGL7"/>
<comment type="catalytic activity">
    <reaction evidence="4">
        <text>3',3'-c-di-GMP + H2O = 5'-phosphoguanylyl(3'-&gt;5')guanosine + H(+)</text>
        <dbReference type="Rhea" id="RHEA:24902"/>
        <dbReference type="ChEBI" id="CHEBI:15377"/>
        <dbReference type="ChEBI" id="CHEBI:15378"/>
        <dbReference type="ChEBI" id="CHEBI:58754"/>
        <dbReference type="ChEBI" id="CHEBI:58805"/>
        <dbReference type="EC" id="3.1.4.52"/>
    </reaction>
    <physiologicalReaction direction="left-to-right" evidence="4">
        <dbReference type="Rhea" id="RHEA:24903"/>
    </physiologicalReaction>
</comment>
<dbReference type="CDD" id="cd01948">
    <property type="entry name" value="EAL"/>
    <property type="match status" value="1"/>
</dbReference>
<dbReference type="Pfam" id="PF00990">
    <property type="entry name" value="GGDEF"/>
    <property type="match status" value="1"/>
</dbReference>
<evidence type="ECO:0000256" key="2">
    <source>
        <dbReference type="ARBA" id="ARBA00012282"/>
    </source>
</evidence>
<dbReference type="PROSITE" id="PS50112">
    <property type="entry name" value="PAS"/>
    <property type="match status" value="2"/>
</dbReference>
<dbReference type="FunFam" id="3.20.20.450:FF:000001">
    <property type="entry name" value="Cyclic di-GMP phosphodiesterase yahA"/>
    <property type="match status" value="1"/>
</dbReference>
<dbReference type="InterPro" id="IPR000014">
    <property type="entry name" value="PAS"/>
</dbReference>
<feature type="domain" description="PAC" evidence="8">
    <location>
        <begin position="295"/>
        <end position="347"/>
    </location>
</feature>
<dbReference type="CDD" id="cd00130">
    <property type="entry name" value="PAS"/>
    <property type="match status" value="2"/>
</dbReference>
<dbReference type="SMART" id="SM00091">
    <property type="entry name" value="PAS"/>
    <property type="match status" value="2"/>
</dbReference>
<dbReference type="PROSITE" id="PS50113">
    <property type="entry name" value="PAC"/>
    <property type="match status" value="2"/>
</dbReference>
<dbReference type="InterPro" id="IPR013656">
    <property type="entry name" value="PAS_4"/>
</dbReference>
<feature type="domain" description="EAL" evidence="9">
    <location>
        <begin position="521"/>
        <end position="775"/>
    </location>
</feature>
<dbReference type="SUPFAM" id="SSF55785">
    <property type="entry name" value="PYP-like sensor domain (PAS domain)"/>
    <property type="match status" value="2"/>
</dbReference>
<keyword evidence="5" id="KW-0175">Coiled coil</keyword>
<evidence type="ECO:0000256" key="4">
    <source>
        <dbReference type="ARBA" id="ARBA00051114"/>
    </source>
</evidence>
<evidence type="ECO:0000256" key="1">
    <source>
        <dbReference type="ARBA" id="ARBA00001946"/>
    </source>
</evidence>
<dbReference type="InterPro" id="IPR035965">
    <property type="entry name" value="PAS-like_dom_sf"/>
</dbReference>
<name>A0A7U7GGL7_9GAMM</name>
<dbReference type="PROSITE" id="PS50883">
    <property type="entry name" value="EAL"/>
    <property type="match status" value="1"/>
</dbReference>
<evidence type="ECO:0000259" key="9">
    <source>
        <dbReference type="PROSITE" id="PS50883"/>
    </source>
</evidence>
<dbReference type="GO" id="GO:0071732">
    <property type="term" value="P:cellular response to nitric oxide"/>
    <property type="evidence" value="ECO:0007669"/>
    <property type="project" value="UniProtKB-ARBA"/>
</dbReference>
<dbReference type="Pfam" id="PF08447">
    <property type="entry name" value="PAS_3"/>
    <property type="match status" value="1"/>
</dbReference>
<evidence type="ECO:0000256" key="3">
    <source>
        <dbReference type="ARBA" id="ARBA00022636"/>
    </source>
</evidence>
<dbReference type="Proteomes" id="UP000019184">
    <property type="component" value="Unassembled WGS sequence"/>
</dbReference>
<keyword evidence="12" id="KW-1185">Reference proteome</keyword>
<proteinExistence type="predicted"/>
<feature type="domain" description="PAC" evidence="8">
    <location>
        <begin position="168"/>
        <end position="220"/>
    </location>
</feature>
<dbReference type="SUPFAM" id="SSF55073">
    <property type="entry name" value="Nucleotide cyclase"/>
    <property type="match status" value="1"/>
</dbReference>
<evidence type="ECO:0000256" key="6">
    <source>
        <dbReference type="SAM" id="Phobius"/>
    </source>
</evidence>
<dbReference type="SMART" id="SM00267">
    <property type="entry name" value="GGDEF"/>
    <property type="match status" value="1"/>
</dbReference>
<dbReference type="Pfam" id="PF08448">
    <property type="entry name" value="PAS_4"/>
    <property type="match status" value="1"/>
</dbReference>
<sequence>MVSRLVFWIGGGLIGLGLIGGLGAMIFSQRHRLRREQQLWQEERDRFHQSIVAQHDRQRELEAEIDRQRRTIETLRGLEAEIDRQQQVVETLRASEQRFRMLTDQLPVGVFLSNIQGECRYVNDRWRQWVGLTADQAAGSMWLQAVHPDDHDPMMQAWQQAVEQAGEFAANHRLQSSSGRVTWLSTCAIPLQDRAGRVSGYLGASTDIADLKRTEETLRASESKFRSYFELPLIGIALTGPDKRWWEVNDRLCEMLGYRRSQLLRLSWAEITHPDDLAAEIGQFERVMSRKVESYSLDKRLLRQDGTPIYVSVSSRCVRRSNGVAEYFVTVVQDITERRQSEERIQHLAQYDALTGLPNRALLDDRLRQAVLRAGRDHRMVGVLLVDLDHFKRINETLGHAAGDRLLRDVVGRLQQCVRQCDTISRQGGDEFAVLLPELGASDDAARLAERMLEAVAQPYRLDDQELLASCSIGISLYPRDGRSAENLLKNADIALYRAKDMGRNNYQFYLSGATMIARERLNLETHLRHAVGKQELELYYQPKWDFHTGAITGSEALIRWNHSQLGLLSPIRFIPIAEDSGLILQLGEWVLRTAVREIGDLHRDGFAGLLVAVNLSGRQFRQDDLAEMVRGLLEETGFDPACLELELTESILMHHTEDNIATLKSFKGMGARLAIDDFGTGYSSLSYLQRFPVDVLKIDRAFVKDLPGDASSAAIVDAIVTLAHGLGLEVVAEGVETAEQRDFLHAHNCDIGQGFLFGRPMPLTEFKQLLARDRAT</sequence>
<evidence type="ECO:0000259" key="10">
    <source>
        <dbReference type="PROSITE" id="PS50887"/>
    </source>
</evidence>
<dbReference type="PANTHER" id="PTHR44757">
    <property type="entry name" value="DIGUANYLATE CYCLASE DGCP"/>
    <property type="match status" value="1"/>
</dbReference>
<keyword evidence="6" id="KW-0812">Transmembrane</keyword>
<keyword evidence="6" id="KW-1133">Transmembrane helix</keyword>
<dbReference type="InterPro" id="IPR013655">
    <property type="entry name" value="PAS_fold_3"/>
</dbReference>